<keyword evidence="1" id="KW-1133">Transmembrane helix</keyword>
<accession>A0A3N6LVF7</accession>
<feature type="transmembrane region" description="Helical" evidence="1">
    <location>
        <begin position="325"/>
        <end position="343"/>
    </location>
</feature>
<dbReference type="GO" id="GO:0080120">
    <property type="term" value="P:CAAX-box protein maturation"/>
    <property type="evidence" value="ECO:0007669"/>
    <property type="project" value="UniProtKB-ARBA"/>
</dbReference>
<dbReference type="Proteomes" id="UP000273828">
    <property type="component" value="Unassembled WGS sequence"/>
</dbReference>
<dbReference type="GO" id="GO:0008237">
    <property type="term" value="F:metallopeptidase activity"/>
    <property type="evidence" value="ECO:0007669"/>
    <property type="project" value="UniProtKB-KW"/>
</dbReference>
<evidence type="ECO:0000313" key="4">
    <source>
        <dbReference type="Proteomes" id="UP000273828"/>
    </source>
</evidence>
<feature type="transmembrane region" description="Helical" evidence="1">
    <location>
        <begin position="223"/>
        <end position="244"/>
    </location>
</feature>
<feature type="transmembrane region" description="Helical" evidence="1">
    <location>
        <begin position="183"/>
        <end position="203"/>
    </location>
</feature>
<feature type="domain" description="CAAX prenyl protease 2/Lysostaphin resistance protein A-like" evidence="2">
    <location>
        <begin position="265"/>
        <end position="362"/>
    </location>
</feature>
<keyword evidence="3" id="KW-0482">Metalloprotease</keyword>
<dbReference type="PANTHER" id="PTHR36435:SF1">
    <property type="entry name" value="CAAX AMINO TERMINAL PROTEASE FAMILY PROTEIN"/>
    <property type="match status" value="1"/>
</dbReference>
<name>A0A3N6LVF7_9EURY</name>
<reference evidence="3 4" key="1">
    <citation type="submission" date="2018-10" db="EMBL/GenBank/DDBJ databases">
        <title>Natrarchaeobius chitinivorans gen. nov., sp. nov., and Natrarchaeobius haloalkaliphilus sp. nov., alkaliphilic, chitin-utilizing haloarchaea from hypersaline alkaline lakes.</title>
        <authorList>
            <person name="Sorokin D.Y."/>
            <person name="Elcheninov A.G."/>
            <person name="Kostrikina N.A."/>
            <person name="Bale N.J."/>
            <person name="Sinninghe Damste J.S."/>
            <person name="Khijniak T.V."/>
            <person name="Kublanov I.V."/>
            <person name="Toshchakov S.V."/>
        </authorList>
    </citation>
    <scope>NUCLEOTIDE SEQUENCE [LARGE SCALE GENOMIC DNA]</scope>
    <source>
        <strain evidence="3 4">AArcht-Sl</strain>
    </source>
</reference>
<protein>
    <submittedName>
        <fullName evidence="3">CPBP family intramembrane metalloprotease</fullName>
    </submittedName>
</protein>
<keyword evidence="4" id="KW-1185">Reference proteome</keyword>
<dbReference type="OrthoDB" id="275779at2157"/>
<feature type="transmembrane region" description="Helical" evidence="1">
    <location>
        <begin position="296"/>
        <end position="319"/>
    </location>
</feature>
<feature type="transmembrane region" description="Helical" evidence="1">
    <location>
        <begin position="264"/>
        <end position="284"/>
    </location>
</feature>
<comment type="caution">
    <text evidence="3">The sequence shown here is derived from an EMBL/GenBank/DDBJ whole genome shotgun (WGS) entry which is preliminary data.</text>
</comment>
<keyword evidence="3" id="KW-0378">Hydrolase</keyword>
<gene>
    <name evidence="3" type="ORF">EA462_06940</name>
</gene>
<organism evidence="3 4">
    <name type="scientific">Natrarchaeobius halalkaliphilus</name>
    <dbReference type="NCBI Taxonomy" id="1679091"/>
    <lineage>
        <taxon>Archaea</taxon>
        <taxon>Methanobacteriati</taxon>
        <taxon>Methanobacteriota</taxon>
        <taxon>Stenosarchaea group</taxon>
        <taxon>Halobacteria</taxon>
        <taxon>Halobacteriales</taxon>
        <taxon>Natrialbaceae</taxon>
        <taxon>Natrarchaeobius</taxon>
    </lineage>
</organism>
<dbReference type="Pfam" id="PF02517">
    <property type="entry name" value="Rce1-like"/>
    <property type="match status" value="1"/>
</dbReference>
<evidence type="ECO:0000313" key="3">
    <source>
        <dbReference type="EMBL" id="RQG91674.1"/>
    </source>
</evidence>
<feature type="transmembrane region" description="Helical" evidence="1">
    <location>
        <begin position="147"/>
        <end position="171"/>
    </location>
</feature>
<dbReference type="GO" id="GO:0006508">
    <property type="term" value="P:proteolysis"/>
    <property type="evidence" value="ECO:0007669"/>
    <property type="project" value="UniProtKB-KW"/>
</dbReference>
<feature type="transmembrane region" description="Helical" evidence="1">
    <location>
        <begin position="72"/>
        <end position="91"/>
    </location>
</feature>
<dbReference type="AlphaFoldDB" id="A0A3N6LVF7"/>
<keyword evidence="3" id="KW-0645">Protease</keyword>
<dbReference type="GO" id="GO:0004175">
    <property type="term" value="F:endopeptidase activity"/>
    <property type="evidence" value="ECO:0007669"/>
    <property type="project" value="UniProtKB-ARBA"/>
</dbReference>
<evidence type="ECO:0000256" key="1">
    <source>
        <dbReference type="SAM" id="Phobius"/>
    </source>
</evidence>
<dbReference type="PANTHER" id="PTHR36435">
    <property type="entry name" value="SLR1288 PROTEIN"/>
    <property type="match status" value="1"/>
</dbReference>
<keyword evidence="1" id="KW-0472">Membrane</keyword>
<feature type="transmembrane region" description="Helical" evidence="1">
    <location>
        <begin position="12"/>
        <end position="36"/>
    </location>
</feature>
<proteinExistence type="predicted"/>
<sequence length="372" mass="38312">MTETVRTDAGSGTSAVVSGVGTGFAAVTMAALVVPIRRGVEAPSVWAGAAFAIVCVLAFLASRRTGIDRRIVSAVAAVSSAVVVIVSAYALNQGITASVPLPIGSWSLSLVFVAFFTAGLTAGIGVAQFVGIDGGGLKDRSLHTTSLTVLGLGGLVAAQVATALVALPLMLVIGTLSLTQLVVVSQLGMALGTGAVAIGYLVYRGDGLSYLDLEMPTVRDALWIVAGVFVLFGALMAISAVFYTVGVESSEHGTAQQAQTNPEILLVLIPASLLIIGPFEELLYRNVIQKSLYETFSRYGAVVVGSVVFAIVHVLAYGTAGPGEVIASLGVIFGLSLVLGTIYERTENLVVPAVIHGIYNAILFTNLYAMYA</sequence>
<evidence type="ECO:0000259" key="2">
    <source>
        <dbReference type="Pfam" id="PF02517"/>
    </source>
</evidence>
<feature type="transmembrane region" description="Helical" evidence="1">
    <location>
        <begin position="103"/>
        <end position="126"/>
    </location>
</feature>
<feature type="transmembrane region" description="Helical" evidence="1">
    <location>
        <begin position="42"/>
        <end position="60"/>
    </location>
</feature>
<dbReference type="EMBL" id="REFY01000002">
    <property type="protein sequence ID" value="RQG91674.1"/>
    <property type="molecule type" value="Genomic_DNA"/>
</dbReference>
<keyword evidence="1" id="KW-0812">Transmembrane</keyword>
<dbReference type="RefSeq" id="WP_124177804.1">
    <property type="nucleotide sequence ID" value="NZ_REFY01000002.1"/>
</dbReference>
<dbReference type="InterPro" id="IPR003675">
    <property type="entry name" value="Rce1/LyrA-like_dom"/>
</dbReference>
<dbReference type="InterPro" id="IPR052710">
    <property type="entry name" value="CAAX_protease"/>
</dbReference>
<feature type="transmembrane region" description="Helical" evidence="1">
    <location>
        <begin position="350"/>
        <end position="371"/>
    </location>
</feature>